<evidence type="ECO:0000313" key="1">
    <source>
        <dbReference type="EMBL" id="KAI0042541.1"/>
    </source>
</evidence>
<comment type="caution">
    <text evidence="1">The sequence shown here is derived from an EMBL/GenBank/DDBJ whole genome shotgun (WGS) entry which is preliminary data.</text>
</comment>
<reference evidence="1" key="1">
    <citation type="submission" date="2021-02" db="EMBL/GenBank/DDBJ databases">
        <authorList>
            <consortium name="DOE Joint Genome Institute"/>
            <person name="Ahrendt S."/>
            <person name="Looney B.P."/>
            <person name="Miyauchi S."/>
            <person name="Morin E."/>
            <person name="Drula E."/>
            <person name="Courty P.E."/>
            <person name="Chicoki N."/>
            <person name="Fauchery L."/>
            <person name="Kohler A."/>
            <person name="Kuo A."/>
            <person name="Labutti K."/>
            <person name="Pangilinan J."/>
            <person name="Lipzen A."/>
            <person name="Riley R."/>
            <person name="Andreopoulos W."/>
            <person name="He G."/>
            <person name="Johnson J."/>
            <person name="Barry K.W."/>
            <person name="Grigoriev I.V."/>
            <person name="Nagy L."/>
            <person name="Hibbett D."/>
            <person name="Henrissat B."/>
            <person name="Matheny P.B."/>
            <person name="Labbe J."/>
            <person name="Martin F."/>
        </authorList>
    </citation>
    <scope>NUCLEOTIDE SEQUENCE</scope>
    <source>
        <strain evidence="1">FP105234-sp</strain>
    </source>
</reference>
<reference evidence="1" key="2">
    <citation type="journal article" date="2022" name="New Phytol.">
        <title>Evolutionary transition to the ectomycorrhizal habit in the genomes of a hyperdiverse lineage of mushroom-forming fungi.</title>
        <authorList>
            <person name="Looney B."/>
            <person name="Miyauchi S."/>
            <person name="Morin E."/>
            <person name="Drula E."/>
            <person name="Courty P.E."/>
            <person name="Kohler A."/>
            <person name="Kuo A."/>
            <person name="LaButti K."/>
            <person name="Pangilinan J."/>
            <person name="Lipzen A."/>
            <person name="Riley R."/>
            <person name="Andreopoulos W."/>
            <person name="He G."/>
            <person name="Johnson J."/>
            <person name="Nolan M."/>
            <person name="Tritt A."/>
            <person name="Barry K.W."/>
            <person name="Grigoriev I.V."/>
            <person name="Nagy L.G."/>
            <person name="Hibbett D."/>
            <person name="Henrissat B."/>
            <person name="Matheny P.B."/>
            <person name="Labbe J."/>
            <person name="Martin F.M."/>
        </authorList>
    </citation>
    <scope>NUCLEOTIDE SEQUENCE</scope>
    <source>
        <strain evidence="1">FP105234-sp</strain>
    </source>
</reference>
<name>A0ACB8RFZ8_9AGAM</name>
<dbReference type="EMBL" id="MU276061">
    <property type="protein sequence ID" value="KAI0042541.1"/>
    <property type="molecule type" value="Genomic_DNA"/>
</dbReference>
<organism evidence="1 2">
    <name type="scientific">Auriscalpium vulgare</name>
    <dbReference type="NCBI Taxonomy" id="40419"/>
    <lineage>
        <taxon>Eukaryota</taxon>
        <taxon>Fungi</taxon>
        <taxon>Dikarya</taxon>
        <taxon>Basidiomycota</taxon>
        <taxon>Agaricomycotina</taxon>
        <taxon>Agaricomycetes</taxon>
        <taxon>Russulales</taxon>
        <taxon>Auriscalpiaceae</taxon>
        <taxon>Auriscalpium</taxon>
    </lineage>
</organism>
<evidence type="ECO:0000313" key="2">
    <source>
        <dbReference type="Proteomes" id="UP000814033"/>
    </source>
</evidence>
<proteinExistence type="predicted"/>
<accession>A0ACB8RFZ8</accession>
<dbReference type="Proteomes" id="UP000814033">
    <property type="component" value="Unassembled WGS sequence"/>
</dbReference>
<protein>
    <submittedName>
        <fullName evidence="1">Uncharacterized protein</fullName>
    </submittedName>
</protein>
<sequence>MSLAHRDHPYHSDPNLYHTRTHDVERYDNFPQWVYKNREFFRSIIDSGIHDSNAVPPILDDERHVPHNSVSNPQWVAIPTPRYQTRQIITSEQLWERIEPLAGDNTLRALVPEQRHASTVLEAAVSPPNLRAIWLTDVVGRDVPYRTMNADFVFEQLACHPTPRLERVYVQNRNFSMAQVNVRDPCAPPLRLQALYMEGCRITHRSLFLQCNLRTLELSRCNNVWDTFEQLAYTLRLMPRLTTLTLGHGALPPSAKASWPITITPVDLPLLENVGLFGDVVQVYSSLACLQSGSRPKVRLNVLALPQVEANDTHYYRMATVVLNYLKRTHIPQEIHTVHLETDAAGGFVIRAHFWLDKDPIHYKEFGSLYITMCPSHPSTESTYGDCVEGGLKLLWGLHCCWIYCVCVVVHHPAFGSQWRSSKLYWSKLKYYMPMIDCLVVTHDIAATLVHVMRVSHTGGPQNYPDVFPSLQSLSIQRADFHKVPARASGQMALFDELKLALESRREAGAGPNHLDIQRSAITPNMVAALTNALKRPSKRAHGRVYWDSATRRQ</sequence>
<keyword evidence="2" id="KW-1185">Reference proteome</keyword>
<gene>
    <name evidence="1" type="ORF">FA95DRAFT_1682492</name>
</gene>